<proteinExistence type="predicted"/>
<evidence type="ECO:0000313" key="2">
    <source>
        <dbReference type="Proteomes" id="UP000763088"/>
    </source>
</evidence>
<dbReference type="AlphaFoldDB" id="A0A928BTQ6"/>
<reference evidence="1" key="1">
    <citation type="submission" date="2019-04" db="EMBL/GenBank/DDBJ databases">
        <title>Evolution of Biomass-Degrading Anaerobic Consortia Revealed by Metagenomics.</title>
        <authorList>
            <person name="Peng X."/>
        </authorList>
    </citation>
    <scope>NUCLEOTIDE SEQUENCE</scope>
    <source>
        <strain evidence="1">SIG141</strain>
    </source>
</reference>
<comment type="caution">
    <text evidence="1">The sequence shown here is derived from an EMBL/GenBank/DDBJ whole genome shotgun (WGS) entry which is preliminary data.</text>
</comment>
<accession>A0A928BTQ6</accession>
<gene>
    <name evidence="1" type="ORF">E7102_11990</name>
</gene>
<evidence type="ECO:0000313" key="1">
    <source>
        <dbReference type="EMBL" id="MBE6267163.1"/>
    </source>
</evidence>
<protein>
    <submittedName>
        <fullName evidence="1">Uncharacterized protein</fullName>
    </submittedName>
</protein>
<organism evidence="1 2">
    <name type="scientific">Xylanibacter ruminicola</name>
    <name type="common">Prevotella ruminicola</name>
    <dbReference type="NCBI Taxonomy" id="839"/>
    <lineage>
        <taxon>Bacteria</taxon>
        <taxon>Pseudomonadati</taxon>
        <taxon>Bacteroidota</taxon>
        <taxon>Bacteroidia</taxon>
        <taxon>Bacteroidales</taxon>
        <taxon>Prevotellaceae</taxon>
        <taxon>Xylanibacter</taxon>
    </lineage>
</organism>
<name>A0A928BTQ6_XYLRU</name>
<dbReference type="Proteomes" id="UP000763088">
    <property type="component" value="Unassembled WGS sequence"/>
</dbReference>
<dbReference type="EMBL" id="SUYD01000017">
    <property type="protein sequence ID" value="MBE6267163.1"/>
    <property type="molecule type" value="Genomic_DNA"/>
</dbReference>
<sequence>MKEIIKDWIIQTVNSNSIPDEIIAFNFGMYETEDGYCIYLIGSKHYDKDDDDWACDEDFVPTNNFLNIPFNDKKDDWDVFLNKIVDIISSLITTCPELSPLSSRYVTVGFDDGNLIRIKGSRCDIEF</sequence>